<dbReference type="RefSeq" id="XP_010237540.1">
    <property type="nucleotide sequence ID" value="XM_010239238.3"/>
</dbReference>
<dbReference type="InterPro" id="IPR036047">
    <property type="entry name" value="F-box-like_dom_sf"/>
</dbReference>
<dbReference type="KEGG" id="bdi:100831682"/>
<dbReference type="Gramene" id="PNT63243">
    <property type="protein sequence ID" value="PNT63243"/>
    <property type="gene ID" value="BRADI_4g13360v3"/>
</dbReference>
<dbReference type="RefSeq" id="XP_024310267.1">
    <property type="nucleotide sequence ID" value="XM_024454499.1"/>
</dbReference>
<dbReference type="PANTHER" id="PTHR35828:SF28">
    <property type="entry name" value="F-BOX DOMAIN CONTAINING PROTEIN"/>
    <property type="match status" value="1"/>
</dbReference>
<dbReference type="RefSeq" id="XP_024310266.1">
    <property type="nucleotide sequence ID" value="XM_024454498.1"/>
</dbReference>
<dbReference type="RefSeq" id="XP_014758662.1">
    <property type="nucleotide sequence ID" value="XM_014903176.2"/>
</dbReference>
<evidence type="ECO:0000313" key="2">
    <source>
        <dbReference type="EMBL" id="PNT63243.1"/>
    </source>
</evidence>
<dbReference type="RefSeq" id="XP_014758656.1">
    <property type="nucleotide sequence ID" value="XM_014903170.2"/>
</dbReference>
<organism evidence="3">
    <name type="scientific">Brachypodium distachyon</name>
    <name type="common">Purple false brome</name>
    <name type="synonym">Trachynia distachya</name>
    <dbReference type="NCBI Taxonomy" id="15368"/>
    <lineage>
        <taxon>Eukaryota</taxon>
        <taxon>Viridiplantae</taxon>
        <taxon>Streptophyta</taxon>
        <taxon>Embryophyta</taxon>
        <taxon>Tracheophyta</taxon>
        <taxon>Spermatophyta</taxon>
        <taxon>Magnoliopsida</taxon>
        <taxon>Liliopsida</taxon>
        <taxon>Poales</taxon>
        <taxon>Poaceae</taxon>
        <taxon>BOP clade</taxon>
        <taxon>Pooideae</taxon>
        <taxon>Stipodae</taxon>
        <taxon>Brachypodieae</taxon>
        <taxon>Brachypodium</taxon>
    </lineage>
</organism>
<dbReference type="Pfam" id="PF24523">
    <property type="entry name" value="DUF7595"/>
    <property type="match status" value="1"/>
</dbReference>
<proteinExistence type="predicted"/>
<reference evidence="2" key="2">
    <citation type="submission" date="2017-06" db="EMBL/GenBank/DDBJ databases">
        <title>WGS assembly of Brachypodium distachyon.</title>
        <authorList>
            <consortium name="The International Brachypodium Initiative"/>
            <person name="Lucas S."/>
            <person name="Harmon-Smith M."/>
            <person name="Lail K."/>
            <person name="Tice H."/>
            <person name="Grimwood J."/>
            <person name="Bruce D."/>
            <person name="Barry K."/>
            <person name="Shu S."/>
            <person name="Lindquist E."/>
            <person name="Wang M."/>
            <person name="Pitluck S."/>
            <person name="Vogel J.P."/>
            <person name="Garvin D.F."/>
            <person name="Mockler T.C."/>
            <person name="Schmutz J."/>
            <person name="Rokhsar D."/>
            <person name="Bevan M.W."/>
        </authorList>
    </citation>
    <scope>NUCLEOTIDE SEQUENCE</scope>
    <source>
        <strain evidence="2">Bd21</strain>
    </source>
</reference>
<sequence>MGNHIAKLTRRIRETPTLPVEIVLTIIARADPVTVVRCAAASKLLRRHIADPAFHAEVGAAGRGRGGAYDPSLLLGIFQQHRDGEPYRFVPVPPSRARLTLPLMPAGDALPNSFEPVASRGGLVVLRRRQRVGGPVELCVCSPVAGRRSLIILPPLSLDYYDSHVLLPGDEDDDSSSSTGRRHFSFRLLVVEVLCQTQTFSSRTGAWGPVTEVAGGDGYWPVRPTAVVLRGVAHWLCRRDHVPPRGSSEEFFTYRVVSLRVDTTGAPQLAGAAIEVPQCCLRRRYRYPAAVPRSKELLLVSTAEGRLGLLVAEIMAISIWVVPSGEDDSWGARRVVVDKAAMLRSVELRWELHICVTVEMEWFGEASGAVVLQVHGAGVLVLDLRTGGVVQLSLHLHKPLRCCPYEAGLLPLLASISSA</sequence>
<evidence type="ECO:0000313" key="4">
    <source>
        <dbReference type="Proteomes" id="UP000008810"/>
    </source>
</evidence>
<reference evidence="3" key="3">
    <citation type="submission" date="2018-08" db="UniProtKB">
        <authorList>
            <consortium name="EnsemblPlants"/>
        </authorList>
    </citation>
    <scope>IDENTIFICATION</scope>
    <source>
        <strain evidence="3">cv. Bd21</strain>
    </source>
</reference>
<name>I1IK99_BRADI</name>
<dbReference type="eggNOG" id="ENOG502R3DW">
    <property type="taxonomic scope" value="Eukaryota"/>
</dbReference>
<dbReference type="RefSeq" id="XP_024310268.1">
    <property type="nucleotide sequence ID" value="XM_024454500.1"/>
</dbReference>
<dbReference type="HOGENOM" id="CLU_018793_3_2_1"/>
<feature type="domain" description="DUF7595" evidence="1">
    <location>
        <begin position="108"/>
        <end position="391"/>
    </location>
</feature>
<dbReference type="EMBL" id="CM000883">
    <property type="protein sequence ID" value="PNT63243.1"/>
    <property type="molecule type" value="Genomic_DNA"/>
</dbReference>
<dbReference type="RefSeq" id="XP_014758661.1">
    <property type="nucleotide sequence ID" value="XM_014903175.2"/>
</dbReference>
<dbReference type="RefSeq" id="XP_014758664.1">
    <property type="nucleotide sequence ID" value="XM_014903178.2"/>
</dbReference>
<reference evidence="2 3" key="1">
    <citation type="journal article" date="2010" name="Nature">
        <title>Genome sequencing and analysis of the model grass Brachypodium distachyon.</title>
        <authorList>
            <consortium name="International Brachypodium Initiative"/>
        </authorList>
    </citation>
    <scope>NUCLEOTIDE SEQUENCE [LARGE SCALE GENOMIC DNA]</scope>
    <source>
        <strain evidence="2">Bd21</strain>
        <strain evidence="3">cv. Bd21</strain>
    </source>
</reference>
<dbReference type="PANTHER" id="PTHR35828">
    <property type="entry name" value="OS08G0203800 PROTEIN-RELATED"/>
    <property type="match status" value="1"/>
</dbReference>
<dbReference type="RefSeq" id="XP_003577346.2">
    <property type="nucleotide sequence ID" value="XM_003577298.4"/>
</dbReference>
<dbReference type="RefSeq" id="XP_010237538.1">
    <property type="nucleotide sequence ID" value="XM_010239236.3"/>
</dbReference>
<keyword evidence="4" id="KW-1185">Reference proteome</keyword>
<dbReference type="EnsemblPlants" id="PNT63243">
    <property type="protein sequence ID" value="PNT63243"/>
    <property type="gene ID" value="BRADI_4g13360v3"/>
</dbReference>
<gene>
    <name evidence="3" type="primary">LOC100831682</name>
    <name evidence="2" type="ORF">BRADI_4g13360v3</name>
</gene>
<dbReference type="SUPFAM" id="SSF81383">
    <property type="entry name" value="F-box domain"/>
    <property type="match status" value="1"/>
</dbReference>
<dbReference type="AlphaFoldDB" id="I1IK99"/>
<dbReference type="Proteomes" id="UP000008810">
    <property type="component" value="Chromosome 4"/>
</dbReference>
<dbReference type="GeneID" id="100831682"/>
<evidence type="ECO:0000313" key="3">
    <source>
        <dbReference type="EnsemblPlants" id="PNT63243"/>
    </source>
</evidence>
<dbReference type="RefSeq" id="XP_014758660.1">
    <property type="nucleotide sequence ID" value="XM_014903174.2"/>
</dbReference>
<dbReference type="OMA" id="IMAISIW"/>
<dbReference type="OrthoDB" id="689061at2759"/>
<dbReference type="RefSeq" id="XP_014758659.1">
    <property type="nucleotide sequence ID" value="XM_014903173.2"/>
</dbReference>
<protein>
    <recommendedName>
        <fullName evidence="1">DUF7595 domain-containing protein</fullName>
    </recommendedName>
</protein>
<dbReference type="STRING" id="15368.I1IK99"/>
<dbReference type="InterPro" id="IPR056016">
    <property type="entry name" value="DUF7595"/>
</dbReference>
<evidence type="ECO:0000259" key="1">
    <source>
        <dbReference type="Pfam" id="PF24523"/>
    </source>
</evidence>
<accession>I1IK99</accession>